<dbReference type="GO" id="GO:0016491">
    <property type="term" value="F:oxidoreductase activity"/>
    <property type="evidence" value="ECO:0007669"/>
    <property type="project" value="InterPro"/>
</dbReference>
<organism evidence="1 2">
    <name type="scientific">Streptomyces phyllanthi</name>
    <dbReference type="NCBI Taxonomy" id="1803180"/>
    <lineage>
        <taxon>Bacteria</taxon>
        <taxon>Bacillati</taxon>
        <taxon>Actinomycetota</taxon>
        <taxon>Actinomycetes</taxon>
        <taxon>Kitasatosporales</taxon>
        <taxon>Streptomycetaceae</taxon>
        <taxon>Streptomyces</taxon>
    </lineage>
</organism>
<evidence type="ECO:0000313" key="2">
    <source>
        <dbReference type="Proteomes" id="UP000326979"/>
    </source>
</evidence>
<dbReference type="AlphaFoldDB" id="A0A5N8VWK9"/>
<evidence type="ECO:0000313" key="1">
    <source>
        <dbReference type="EMBL" id="MPY38438.1"/>
    </source>
</evidence>
<dbReference type="InterPro" id="IPR004378">
    <property type="entry name" value="F420H2_quin_Rdtase"/>
</dbReference>
<dbReference type="Pfam" id="PF04075">
    <property type="entry name" value="F420H2_quin_red"/>
    <property type="match status" value="1"/>
</dbReference>
<comment type="caution">
    <text evidence="1">The sequence shown here is derived from an EMBL/GenBank/DDBJ whole genome shotgun (WGS) entry which is preliminary data.</text>
</comment>
<gene>
    <name evidence="1" type="ORF">FNH04_00190</name>
</gene>
<keyword evidence="2" id="KW-1185">Reference proteome</keyword>
<dbReference type="OrthoDB" id="3292498at2"/>
<sequence length="178" mass="19762">MPSCYGSPQPEGTLTFGEAVSKTENAAPKLPPVKVFRLMNRVIRPLLASRLHRLISGRVMLLSYTGRKTGRDITVPISYFAWDPGTVLAMSSQLSWIPNLRTGPTVRLRIRGREHDAVPTVFEEHIAIAELLAEFARRNGPRAAKALMLGLPGDRQPAPEELRAASQRTRLVVFRLAQ</sequence>
<name>A0A5N8VWK9_9ACTN</name>
<accession>A0A5N8VWK9</accession>
<proteinExistence type="predicted"/>
<reference evidence="1 2" key="1">
    <citation type="submission" date="2019-07" db="EMBL/GenBank/DDBJ databases">
        <title>New species of Amycolatopsis and Streptomyces.</title>
        <authorList>
            <person name="Duangmal K."/>
            <person name="Teo W.F.A."/>
            <person name="Lipun K."/>
        </authorList>
    </citation>
    <scope>NUCLEOTIDE SEQUENCE [LARGE SCALE GENOMIC DNA]</scope>
    <source>
        <strain evidence="1 2">TISTR 2346</strain>
    </source>
</reference>
<protein>
    <submittedName>
        <fullName evidence="1">Nitroreductase family deazaflavin-dependent oxidoreductase</fullName>
    </submittedName>
</protein>
<dbReference type="InterPro" id="IPR012349">
    <property type="entry name" value="Split_barrel_FMN-bd"/>
</dbReference>
<dbReference type="Proteomes" id="UP000326979">
    <property type="component" value="Unassembled WGS sequence"/>
</dbReference>
<dbReference type="EMBL" id="VJZE01000001">
    <property type="protein sequence ID" value="MPY38438.1"/>
    <property type="molecule type" value="Genomic_DNA"/>
</dbReference>
<dbReference type="Gene3D" id="2.30.110.10">
    <property type="entry name" value="Electron Transport, Fmn-binding Protein, Chain A"/>
    <property type="match status" value="1"/>
</dbReference>